<keyword evidence="6" id="KW-0862">Zinc</keyword>
<feature type="disulfide bond" evidence="8">
    <location>
        <begin position="251"/>
        <end position="258"/>
    </location>
</feature>
<dbReference type="NCBIfam" id="NF006947">
    <property type="entry name" value="PRK09429.1"/>
    <property type="match status" value="1"/>
</dbReference>
<dbReference type="Gene3D" id="3.30.1380.10">
    <property type="match status" value="1"/>
</dbReference>
<gene>
    <name evidence="11" type="primary">mepA</name>
    <name evidence="11" type="ORF">FNJ47_40525</name>
</gene>
<keyword evidence="1" id="KW-0645">Protease</keyword>
<dbReference type="AlphaFoldDB" id="A0A6P1BU91"/>
<keyword evidence="8" id="KW-1015">Disulfide bond</keyword>
<evidence type="ECO:0000256" key="8">
    <source>
        <dbReference type="PIRSR" id="PIRSR018455-2"/>
    </source>
</evidence>
<dbReference type="EMBL" id="VKHP01000282">
    <property type="protein sequence ID" value="NEV01879.1"/>
    <property type="molecule type" value="Genomic_DNA"/>
</dbReference>
<evidence type="ECO:0000256" key="1">
    <source>
        <dbReference type="ARBA" id="ARBA00022670"/>
    </source>
</evidence>
<feature type="disulfide bond" evidence="8">
    <location>
        <begin position="77"/>
        <end position="308"/>
    </location>
</feature>
<keyword evidence="2" id="KW-0479">Metal-binding</keyword>
<feature type="chain" id="PRO_5026749884" evidence="10">
    <location>
        <begin position="29"/>
        <end position="319"/>
    </location>
</feature>
<keyword evidence="5" id="KW-0378">Hydrolase</keyword>
<dbReference type="Proteomes" id="UP000468531">
    <property type="component" value="Unassembled WGS sequence"/>
</dbReference>
<accession>A0A6P1BU91</accession>
<evidence type="ECO:0000256" key="10">
    <source>
        <dbReference type="SAM" id="SignalP"/>
    </source>
</evidence>
<proteinExistence type="predicted"/>
<dbReference type="GO" id="GO:0008237">
    <property type="term" value="F:metallopeptidase activity"/>
    <property type="evidence" value="ECO:0007669"/>
    <property type="project" value="UniProtKB-KW"/>
</dbReference>
<evidence type="ECO:0000256" key="9">
    <source>
        <dbReference type="SAM" id="MobiDB-lite"/>
    </source>
</evidence>
<keyword evidence="4" id="KW-0574">Periplasm</keyword>
<dbReference type="GO" id="GO:0006508">
    <property type="term" value="P:proteolysis"/>
    <property type="evidence" value="ECO:0007669"/>
    <property type="project" value="UniProtKB-KW"/>
</dbReference>
<sequence>MIRMTSRLRLIPLLMISVLAACTISVRAQDKGSLNPQPLPPLANPNDPTIGAKQLFARKVLPAAMPTQSIGGYAKGCLAGAAQMPLNGDTWQVMRLSRNRYWGHPAMIALLKRLAANAHKDAGWPGILVGDIGQPRGGPALSGHASHQIGLDADIWLTPMPDRKLSHEDREEMSAVMMVRDDRLDVDPRVFTPSHVLVIRDAAREPAVQRVFVNPAIKKALCREAKGDRSWLSKIRPWWGHDYHFHIRMRCPSGSPACEGQKQQAEGEGCKPSDLAFWFKDSVLHPKPPAKPPKPRPPMTLAQMPAPCKMVLNAPDAKQ</sequence>
<keyword evidence="3 10" id="KW-0732">Signal</keyword>
<name>A0A6P1BU91_9BRAD</name>
<keyword evidence="12" id="KW-1185">Reference proteome</keyword>
<evidence type="ECO:0000313" key="12">
    <source>
        <dbReference type="Proteomes" id="UP000468531"/>
    </source>
</evidence>
<evidence type="ECO:0000256" key="5">
    <source>
        <dbReference type="ARBA" id="ARBA00022801"/>
    </source>
</evidence>
<dbReference type="InterPro" id="IPR009045">
    <property type="entry name" value="Zn_M74/Hedgehog-like"/>
</dbReference>
<dbReference type="PROSITE" id="PS51257">
    <property type="entry name" value="PROKAR_LIPOPROTEIN"/>
    <property type="match status" value="1"/>
</dbReference>
<dbReference type="GO" id="GO:0030288">
    <property type="term" value="C:outer membrane-bounded periplasmic space"/>
    <property type="evidence" value="ECO:0007669"/>
    <property type="project" value="InterPro"/>
</dbReference>
<feature type="region of interest" description="Disordered" evidence="9">
    <location>
        <begin position="283"/>
        <end position="306"/>
    </location>
</feature>
<feature type="disulfide bond" evidence="8">
    <location>
        <begin position="222"/>
        <end position="270"/>
    </location>
</feature>
<dbReference type="PIRSF" id="PIRSF018455">
    <property type="entry name" value="MepA"/>
    <property type="match status" value="1"/>
</dbReference>
<dbReference type="Pfam" id="PF03411">
    <property type="entry name" value="Peptidase_M74"/>
    <property type="match status" value="1"/>
</dbReference>
<evidence type="ECO:0000256" key="2">
    <source>
        <dbReference type="ARBA" id="ARBA00022723"/>
    </source>
</evidence>
<feature type="signal peptide" evidence="10">
    <location>
        <begin position="1"/>
        <end position="28"/>
    </location>
</feature>
<keyword evidence="7" id="KW-0482">Metalloprotease</keyword>
<evidence type="ECO:0000256" key="4">
    <source>
        <dbReference type="ARBA" id="ARBA00022764"/>
    </source>
</evidence>
<dbReference type="GO" id="GO:0004252">
    <property type="term" value="F:serine-type endopeptidase activity"/>
    <property type="evidence" value="ECO:0007669"/>
    <property type="project" value="InterPro"/>
</dbReference>
<feature type="compositionally biased region" description="Pro residues" evidence="9">
    <location>
        <begin position="286"/>
        <end position="298"/>
    </location>
</feature>
<protein>
    <submittedName>
        <fullName evidence="11">Penicillin-insensitive murein endopeptidase</fullName>
    </submittedName>
</protein>
<dbReference type="InterPro" id="IPR005073">
    <property type="entry name" value="Peptidase_M74"/>
</dbReference>
<evidence type="ECO:0000256" key="6">
    <source>
        <dbReference type="ARBA" id="ARBA00022833"/>
    </source>
</evidence>
<evidence type="ECO:0000256" key="7">
    <source>
        <dbReference type="ARBA" id="ARBA00023049"/>
    </source>
</evidence>
<reference evidence="11 12" key="1">
    <citation type="journal article" date="2020" name="Arch. Microbiol.">
        <title>Bradyrhizobium uaiense sp. nov., a new highly efficient cowpea symbiont.</title>
        <authorList>
            <person name="Cabral Michel D."/>
            <person name="Azarias Guimaraes A."/>
            <person name="Martins da Costa E."/>
            <person name="Soares de Carvalho T."/>
            <person name="Balsanelli E."/>
            <person name="Willems A."/>
            <person name="Maltempi de Souza E."/>
            <person name="de Souza Moreira F.M."/>
        </authorList>
    </citation>
    <scope>NUCLEOTIDE SEQUENCE [LARGE SCALE GENOMIC DNA]</scope>
    <source>
        <strain evidence="11 12">UFLA 03-164</strain>
    </source>
</reference>
<dbReference type="SUPFAM" id="SSF55166">
    <property type="entry name" value="Hedgehog/DD-peptidase"/>
    <property type="match status" value="1"/>
</dbReference>
<dbReference type="GO" id="GO:0046872">
    <property type="term" value="F:metal ion binding"/>
    <property type="evidence" value="ECO:0007669"/>
    <property type="project" value="UniProtKB-KW"/>
</dbReference>
<organism evidence="11 12">
    <name type="scientific">Bradyrhizobium uaiense</name>
    <dbReference type="NCBI Taxonomy" id="2594946"/>
    <lineage>
        <taxon>Bacteria</taxon>
        <taxon>Pseudomonadati</taxon>
        <taxon>Pseudomonadota</taxon>
        <taxon>Alphaproteobacteria</taxon>
        <taxon>Hyphomicrobiales</taxon>
        <taxon>Nitrobacteraceae</taxon>
        <taxon>Bradyrhizobium</taxon>
    </lineage>
</organism>
<evidence type="ECO:0000256" key="3">
    <source>
        <dbReference type="ARBA" id="ARBA00022729"/>
    </source>
</evidence>
<evidence type="ECO:0000313" key="11">
    <source>
        <dbReference type="EMBL" id="NEV01879.1"/>
    </source>
</evidence>
<comment type="caution">
    <text evidence="11">The sequence shown here is derived from an EMBL/GenBank/DDBJ whole genome shotgun (WGS) entry which is preliminary data.</text>
</comment>